<dbReference type="Proteomes" id="UP000078397">
    <property type="component" value="Unassembled WGS sequence"/>
</dbReference>
<dbReference type="InterPro" id="IPR036869">
    <property type="entry name" value="J_dom_sf"/>
</dbReference>
<dbReference type="Gene3D" id="1.25.40.10">
    <property type="entry name" value="Tetratricopeptide repeat domain"/>
    <property type="match status" value="1"/>
</dbReference>
<evidence type="ECO:0000313" key="4">
    <source>
        <dbReference type="Proteomes" id="UP000078397"/>
    </source>
</evidence>
<name>A0A179FIC1_METCM</name>
<dbReference type="FunFam" id="1.25.40.10:FF:000354">
    <property type="entry name" value="UBA domain-containing protein 7"/>
    <property type="match status" value="1"/>
</dbReference>
<evidence type="ECO:0000256" key="1">
    <source>
        <dbReference type="SAM" id="MobiDB-lite"/>
    </source>
</evidence>
<dbReference type="Gene3D" id="1.10.287.110">
    <property type="entry name" value="DnaJ domain"/>
    <property type="match status" value="1"/>
</dbReference>
<dbReference type="InterPro" id="IPR015940">
    <property type="entry name" value="UBA"/>
</dbReference>
<feature type="compositionally biased region" description="Polar residues" evidence="1">
    <location>
        <begin position="284"/>
        <end position="296"/>
    </location>
</feature>
<feature type="compositionally biased region" description="Polar residues" evidence="1">
    <location>
        <begin position="360"/>
        <end position="371"/>
    </location>
</feature>
<feature type="compositionally biased region" description="Basic and acidic residues" evidence="1">
    <location>
        <begin position="426"/>
        <end position="446"/>
    </location>
</feature>
<dbReference type="SUPFAM" id="SSF46934">
    <property type="entry name" value="UBA-like"/>
    <property type="match status" value="1"/>
</dbReference>
<feature type="compositionally biased region" description="Low complexity" evidence="1">
    <location>
        <begin position="476"/>
        <end position="493"/>
    </location>
</feature>
<dbReference type="PANTHER" id="PTHR23172">
    <property type="entry name" value="AUXILIN/CYCLIN G-ASSOCIATED KINASE-RELATED"/>
    <property type="match status" value="1"/>
</dbReference>
<dbReference type="KEGG" id="pchm:VFPPC_06206"/>
<feature type="compositionally biased region" description="Basic and acidic residues" evidence="1">
    <location>
        <begin position="99"/>
        <end position="113"/>
    </location>
</feature>
<dbReference type="GO" id="GO:0005737">
    <property type="term" value="C:cytoplasm"/>
    <property type="evidence" value="ECO:0007669"/>
    <property type="project" value="TreeGrafter"/>
</dbReference>
<keyword evidence="3" id="KW-0346">Stress response</keyword>
<feature type="region of interest" description="Disordered" evidence="1">
    <location>
        <begin position="342"/>
        <end position="388"/>
    </location>
</feature>
<feature type="compositionally biased region" description="Polar residues" evidence="1">
    <location>
        <begin position="189"/>
        <end position="206"/>
    </location>
</feature>
<dbReference type="RefSeq" id="XP_018142342.1">
    <property type="nucleotide sequence ID" value="XM_018285275.1"/>
</dbReference>
<feature type="compositionally biased region" description="Low complexity" evidence="1">
    <location>
        <begin position="59"/>
        <end position="70"/>
    </location>
</feature>
<feature type="compositionally biased region" description="Low complexity" evidence="1">
    <location>
        <begin position="41"/>
        <end position="51"/>
    </location>
</feature>
<dbReference type="PANTHER" id="PTHR23172:SF19">
    <property type="entry name" value="J DOMAIN-CONTAINING PROTEIN"/>
    <property type="match status" value="1"/>
</dbReference>
<protein>
    <submittedName>
        <fullName evidence="3">Heat shock protein DnaJ</fullName>
    </submittedName>
</protein>
<dbReference type="InterPro" id="IPR011990">
    <property type="entry name" value="TPR-like_helical_dom_sf"/>
</dbReference>
<feature type="domain" description="UBA" evidence="2">
    <location>
        <begin position="298"/>
        <end position="340"/>
    </location>
</feature>
<evidence type="ECO:0000259" key="2">
    <source>
        <dbReference type="PROSITE" id="PS50030"/>
    </source>
</evidence>
<dbReference type="FunFam" id="1.10.287.110:FF:000002">
    <property type="entry name" value="putative tyrosine-protein phosphatase auxilin isoform X2"/>
    <property type="match status" value="1"/>
</dbReference>
<dbReference type="GO" id="GO:0072318">
    <property type="term" value="P:clathrin coat disassembly"/>
    <property type="evidence" value="ECO:0007669"/>
    <property type="project" value="TreeGrafter"/>
</dbReference>
<dbReference type="GO" id="GO:0072583">
    <property type="term" value="P:clathrin-dependent endocytosis"/>
    <property type="evidence" value="ECO:0007669"/>
    <property type="project" value="TreeGrafter"/>
</dbReference>
<feature type="compositionally biased region" description="Basic and acidic residues" evidence="1">
    <location>
        <begin position="159"/>
        <end position="187"/>
    </location>
</feature>
<gene>
    <name evidence="3" type="ORF">VFPPC_06206</name>
</gene>
<dbReference type="CDD" id="cd14291">
    <property type="entry name" value="UBA1_NUB1_like"/>
    <property type="match status" value="1"/>
</dbReference>
<dbReference type="PROSITE" id="PS50030">
    <property type="entry name" value="UBA"/>
    <property type="match status" value="1"/>
</dbReference>
<feature type="region of interest" description="Disordered" evidence="1">
    <location>
        <begin position="94"/>
        <end position="300"/>
    </location>
</feature>
<dbReference type="GeneID" id="28849269"/>
<feature type="compositionally biased region" description="Pro residues" evidence="1">
    <location>
        <begin position="20"/>
        <end position="40"/>
    </location>
</feature>
<dbReference type="SUPFAM" id="SSF46565">
    <property type="entry name" value="Chaperone J-domain"/>
    <property type="match status" value="1"/>
</dbReference>
<feature type="region of interest" description="Disordered" evidence="1">
    <location>
        <begin position="1"/>
        <end position="75"/>
    </location>
</feature>
<dbReference type="AlphaFoldDB" id="A0A179FIC1"/>
<comment type="caution">
    <text evidence="3">The sequence shown here is derived from an EMBL/GenBank/DDBJ whole genome shotgun (WGS) entry which is preliminary data.</text>
</comment>
<dbReference type="InterPro" id="IPR009060">
    <property type="entry name" value="UBA-like_sf"/>
</dbReference>
<dbReference type="EMBL" id="LSBJ02000005">
    <property type="protein sequence ID" value="OAQ65028.1"/>
    <property type="molecule type" value="Genomic_DNA"/>
</dbReference>
<feature type="region of interest" description="Disordered" evidence="1">
    <location>
        <begin position="749"/>
        <end position="790"/>
    </location>
</feature>
<dbReference type="GO" id="GO:0030276">
    <property type="term" value="F:clathrin binding"/>
    <property type="evidence" value="ECO:0007669"/>
    <property type="project" value="TreeGrafter"/>
</dbReference>
<sequence>MDDLSGLDWSKPTGSQPKPTGAPMPMNPSYPYPTLRPSPSPAGSGRSTPASISPNLGRSSSPAKPPAKAAQDSFSNLMNFGSAKAKQNLSLAERQAQLEADKKKKEEDKRKVTEAQFGNAQQWDALGSRAFTPSPSIPPPSSSKAAINDDDDLFAAFNKDTKVDKSSHYPAPDSHRATPVEEKKHLDLSSPSAWASSTAGINESNTNGGGFDDDDDPFGLNELKPSGQPKAAPRAPLDDDDDFLGDLGRPVEEVRMKQQQYPEPGKPIEQDEASSSEDDRLPSREQSQGPRGNTGASKEFDRAVAQLMDYGFSVEDARRGLAESGAGLNVQAAANWLLDDAHRKAKAKAQGRSSSTSSSRMHGQTEHQTGTHPGRGGEPDLAKSAAAMGSSFFKTANSLWKTGQKKMQQAVADFQQDGGDPNQPKWMRDAQQDRRQDSGRASHDVTDEAMALEGGGRPKPSRTNSRPTADPRLGLQQPRTSSPAAPSSGSQSRNSPVPRWQQSSSPAVSDAKSRLNRMKVEDDDSFFVSANRRKKTTPVPAEQPGQQKPEPDLLFNDDAPPRPSQPTPQRPAQKQTPQFMKQAQATPPASRKATPKPARQVPPISPSDLETSTKHRLAGTAQYKLGNYDGAHSLYSQSISALPETHPLRIVLLTNRALTAIKTGNMKQAVRDSDEALKLIGSGNGKGESVVIQGENGKEEARNMAELCGKAFSRKAEALEQMEKWEEAFSVWDRCVEAGLGGAAAIQGRSRCKDVSAPKQKTPVPKPKPAAKPRPTQTASASLAPKKDSEAVTRLRAANAAAAKEDDEKFALSDKIDAKVGAWRDGKRDNLRALLTSMDQVLWEDSGWKSVGLHELVMPNKVKISYLKAVTKTHPDKLPQTASTEVRLIAAMVFATLNESWDKFKQENGL</sequence>
<feature type="region of interest" description="Disordered" evidence="1">
    <location>
        <begin position="403"/>
        <end position="616"/>
    </location>
</feature>
<keyword evidence="4" id="KW-1185">Reference proteome</keyword>
<dbReference type="SUPFAM" id="SSF48452">
    <property type="entry name" value="TPR-like"/>
    <property type="match status" value="1"/>
</dbReference>
<dbReference type="OrthoDB" id="1717591at2759"/>
<organism evidence="3 4">
    <name type="scientific">Pochonia chlamydosporia 170</name>
    <dbReference type="NCBI Taxonomy" id="1380566"/>
    <lineage>
        <taxon>Eukaryota</taxon>
        <taxon>Fungi</taxon>
        <taxon>Dikarya</taxon>
        <taxon>Ascomycota</taxon>
        <taxon>Pezizomycotina</taxon>
        <taxon>Sordariomycetes</taxon>
        <taxon>Hypocreomycetidae</taxon>
        <taxon>Hypocreales</taxon>
        <taxon>Clavicipitaceae</taxon>
        <taxon>Pochonia</taxon>
    </lineage>
</organism>
<reference evidence="3 4" key="1">
    <citation type="journal article" date="2016" name="PLoS Pathog.">
        <title>Biosynthesis of antibiotic leucinostatins in bio-control fungus Purpureocillium lilacinum and their inhibition on phytophthora revealed by genome mining.</title>
        <authorList>
            <person name="Wang G."/>
            <person name="Liu Z."/>
            <person name="Lin R."/>
            <person name="Li E."/>
            <person name="Mao Z."/>
            <person name="Ling J."/>
            <person name="Yang Y."/>
            <person name="Yin W.B."/>
            <person name="Xie B."/>
        </authorList>
    </citation>
    <scope>NUCLEOTIDE SEQUENCE [LARGE SCALE GENOMIC DNA]</scope>
    <source>
        <strain evidence="3">170</strain>
    </source>
</reference>
<dbReference type="GO" id="GO:0031982">
    <property type="term" value="C:vesicle"/>
    <property type="evidence" value="ECO:0007669"/>
    <property type="project" value="TreeGrafter"/>
</dbReference>
<dbReference type="Gene3D" id="1.10.8.10">
    <property type="entry name" value="DNA helicase RuvA subunit, C-terminal domain"/>
    <property type="match status" value="1"/>
</dbReference>
<evidence type="ECO:0000313" key="3">
    <source>
        <dbReference type="EMBL" id="OAQ65028.1"/>
    </source>
</evidence>
<accession>A0A179FIC1</accession>
<dbReference type="STRING" id="1380566.A0A179FIC1"/>
<proteinExistence type="predicted"/>
<feature type="compositionally biased region" description="Polar residues" evidence="1">
    <location>
        <begin position="574"/>
        <end position="587"/>
    </location>
</feature>